<dbReference type="RefSeq" id="WP_251500966.1">
    <property type="nucleotide sequence ID" value="NZ_CAJSLV010000114.1"/>
</dbReference>
<gene>
    <name evidence="5" type="ORF">SCOCK_80088</name>
</gene>
<dbReference type="InterPro" id="IPR001845">
    <property type="entry name" value="HTH_ArsR_DNA-bd_dom"/>
</dbReference>
<dbReference type="GO" id="GO:0003677">
    <property type="term" value="F:DNA binding"/>
    <property type="evidence" value="ECO:0007669"/>
    <property type="project" value="UniProtKB-KW"/>
</dbReference>
<feature type="domain" description="HTH arsR-type" evidence="4">
    <location>
        <begin position="18"/>
        <end position="113"/>
    </location>
</feature>
<dbReference type="Pfam" id="PF12840">
    <property type="entry name" value="HTH_20"/>
    <property type="match status" value="1"/>
</dbReference>
<keyword evidence="3" id="KW-0804">Transcription</keyword>
<evidence type="ECO:0000256" key="1">
    <source>
        <dbReference type="ARBA" id="ARBA00023015"/>
    </source>
</evidence>
<dbReference type="InterPro" id="IPR036388">
    <property type="entry name" value="WH-like_DNA-bd_sf"/>
</dbReference>
<dbReference type="SUPFAM" id="SSF46785">
    <property type="entry name" value="Winged helix' DNA-binding domain"/>
    <property type="match status" value="1"/>
</dbReference>
<reference evidence="5" key="1">
    <citation type="submission" date="2021-05" db="EMBL/GenBank/DDBJ databases">
        <authorList>
            <person name="Arsene-Ploetze F."/>
        </authorList>
    </citation>
    <scope>NUCLEOTIDE SEQUENCE</scope>
    <source>
        <strain evidence="5">DSM 42138</strain>
    </source>
</reference>
<evidence type="ECO:0000259" key="4">
    <source>
        <dbReference type="SMART" id="SM00418"/>
    </source>
</evidence>
<name>A0A9W4DYN0_9ACTN</name>
<dbReference type="InterPro" id="IPR036390">
    <property type="entry name" value="WH_DNA-bd_sf"/>
</dbReference>
<dbReference type="Gene3D" id="1.10.10.10">
    <property type="entry name" value="Winged helix-like DNA-binding domain superfamily/Winged helix DNA-binding domain"/>
    <property type="match status" value="1"/>
</dbReference>
<sequence>MPDEPERTPSPRRRIDARSLRGLAHPLRMSIFELLSLDGPATATGLAERLGENTGTVSWHLRHLAEHGFIEEETGRGTKRERWWRRVGVVNELNIADFRDDPDTRGALSVYLHELVQQYFGRVVNYIGEDWDDRWRQAGTVADWRDLRMTPDQLAALNAELMDVIARHTPAADTEAGTDALPVVVQLQSFPRKGRGTA</sequence>
<organism evidence="5 6">
    <name type="scientific">Actinacidiphila cocklensis</name>
    <dbReference type="NCBI Taxonomy" id="887465"/>
    <lineage>
        <taxon>Bacteria</taxon>
        <taxon>Bacillati</taxon>
        <taxon>Actinomycetota</taxon>
        <taxon>Actinomycetes</taxon>
        <taxon>Kitasatosporales</taxon>
        <taxon>Streptomycetaceae</taxon>
        <taxon>Actinacidiphila</taxon>
    </lineage>
</organism>
<dbReference type="EMBL" id="CAJSLV010000114">
    <property type="protein sequence ID" value="CAG6398933.1"/>
    <property type="molecule type" value="Genomic_DNA"/>
</dbReference>
<evidence type="ECO:0000256" key="2">
    <source>
        <dbReference type="ARBA" id="ARBA00023125"/>
    </source>
</evidence>
<dbReference type="GO" id="GO:0003700">
    <property type="term" value="F:DNA-binding transcription factor activity"/>
    <property type="evidence" value="ECO:0007669"/>
    <property type="project" value="InterPro"/>
</dbReference>
<dbReference type="PANTHER" id="PTHR33154:SF15">
    <property type="entry name" value="REGULATORY PROTEIN ARSR"/>
    <property type="match status" value="1"/>
</dbReference>
<keyword evidence="2" id="KW-0238">DNA-binding</keyword>
<comment type="caution">
    <text evidence="5">The sequence shown here is derived from an EMBL/GenBank/DDBJ whole genome shotgun (WGS) entry which is preliminary data.</text>
</comment>
<dbReference type="CDD" id="cd00090">
    <property type="entry name" value="HTH_ARSR"/>
    <property type="match status" value="1"/>
</dbReference>
<accession>A0A9W4DYN0</accession>
<dbReference type="PANTHER" id="PTHR33154">
    <property type="entry name" value="TRANSCRIPTIONAL REGULATOR, ARSR FAMILY"/>
    <property type="match status" value="1"/>
</dbReference>
<evidence type="ECO:0000313" key="6">
    <source>
        <dbReference type="Proteomes" id="UP001152519"/>
    </source>
</evidence>
<dbReference type="AlphaFoldDB" id="A0A9W4DYN0"/>
<dbReference type="SMART" id="SM00418">
    <property type="entry name" value="HTH_ARSR"/>
    <property type="match status" value="1"/>
</dbReference>
<proteinExistence type="predicted"/>
<keyword evidence="1" id="KW-0805">Transcription regulation</keyword>
<evidence type="ECO:0000256" key="3">
    <source>
        <dbReference type="ARBA" id="ARBA00023163"/>
    </source>
</evidence>
<protein>
    <submittedName>
        <fullName evidence="5">Helix-turn-helix transcriptional regulator</fullName>
    </submittedName>
</protein>
<evidence type="ECO:0000313" key="5">
    <source>
        <dbReference type="EMBL" id="CAG6398933.1"/>
    </source>
</evidence>
<dbReference type="InterPro" id="IPR011991">
    <property type="entry name" value="ArsR-like_HTH"/>
</dbReference>
<dbReference type="Proteomes" id="UP001152519">
    <property type="component" value="Unassembled WGS sequence"/>
</dbReference>
<dbReference type="InterPro" id="IPR051081">
    <property type="entry name" value="HTH_MetalResp_TranReg"/>
</dbReference>
<keyword evidence="6" id="KW-1185">Reference proteome</keyword>